<dbReference type="Proteomes" id="UP000005446">
    <property type="component" value="Unassembled WGS sequence"/>
</dbReference>
<evidence type="ECO:0000256" key="1">
    <source>
        <dbReference type="ARBA" id="ARBA00022857"/>
    </source>
</evidence>
<name>H0EJF2_GLAL7</name>
<dbReference type="InterPro" id="IPR001509">
    <property type="entry name" value="Epimerase_deHydtase"/>
</dbReference>
<dbReference type="SUPFAM" id="SSF51735">
    <property type="entry name" value="NAD(P)-binding Rossmann-fold domains"/>
    <property type="match status" value="1"/>
</dbReference>
<dbReference type="Pfam" id="PF01370">
    <property type="entry name" value="Epimerase"/>
    <property type="match status" value="1"/>
</dbReference>
<evidence type="ECO:0000313" key="5">
    <source>
        <dbReference type="Proteomes" id="UP000005446"/>
    </source>
</evidence>
<protein>
    <submittedName>
        <fullName evidence="4">Putative Sterol-4-alpha-carboxylate 3-dehydrogenase, decarboxylating</fullName>
    </submittedName>
</protein>
<organism evidence="4 5">
    <name type="scientific">Glarea lozoyensis (strain ATCC 74030 / MF5533)</name>
    <dbReference type="NCBI Taxonomy" id="1104152"/>
    <lineage>
        <taxon>Eukaryota</taxon>
        <taxon>Fungi</taxon>
        <taxon>Dikarya</taxon>
        <taxon>Ascomycota</taxon>
        <taxon>Pezizomycotina</taxon>
        <taxon>Leotiomycetes</taxon>
        <taxon>Helotiales</taxon>
        <taxon>Helotiaceae</taxon>
        <taxon>Glarea</taxon>
    </lineage>
</organism>
<evidence type="ECO:0000313" key="4">
    <source>
        <dbReference type="EMBL" id="EHL01345.1"/>
    </source>
</evidence>
<proteinExistence type="predicted"/>
<dbReference type="Gene3D" id="3.40.50.720">
    <property type="entry name" value="NAD(P)-binding Rossmann-like Domain"/>
    <property type="match status" value="1"/>
</dbReference>
<keyword evidence="5" id="KW-1185">Reference proteome</keyword>
<keyword evidence="1" id="KW-0521">NADP</keyword>
<dbReference type="AlphaFoldDB" id="H0EJF2"/>
<accession>H0EJF2</accession>
<keyword evidence="2" id="KW-0119">Carbohydrate metabolism</keyword>
<comment type="caution">
    <text evidence="4">The sequence shown here is derived from an EMBL/GenBank/DDBJ whole genome shotgun (WGS) entry which is preliminary data.</text>
</comment>
<dbReference type="HOGENOM" id="CLU_120050_0_0_1"/>
<feature type="domain" description="NAD-dependent epimerase/dehydratase" evidence="3">
    <location>
        <begin position="19"/>
        <end position="169"/>
    </location>
</feature>
<reference evidence="4 5" key="1">
    <citation type="journal article" date="2012" name="Eukaryot. Cell">
        <title>Genome sequence of the fungus Glarea lozoyensis: the first genome sequence of a species from the Helotiaceae family.</title>
        <authorList>
            <person name="Youssar L."/>
            <person name="Gruening B.A."/>
            <person name="Erxleben A."/>
            <person name="Guenther S."/>
            <person name="Huettel W."/>
        </authorList>
    </citation>
    <scope>NUCLEOTIDE SEQUENCE [LARGE SCALE GENOMIC DNA]</scope>
    <source>
        <strain evidence="5">ATCC 74030 / MF5533</strain>
    </source>
</reference>
<dbReference type="InterPro" id="IPR036291">
    <property type="entry name" value="NAD(P)-bd_dom_sf"/>
</dbReference>
<dbReference type="PANTHER" id="PTHR43103:SF3">
    <property type="entry name" value="ADP-L-GLYCERO-D-MANNO-HEPTOSE-6-EPIMERASE"/>
    <property type="match status" value="1"/>
</dbReference>
<evidence type="ECO:0000259" key="3">
    <source>
        <dbReference type="Pfam" id="PF01370"/>
    </source>
</evidence>
<dbReference type="OrthoDB" id="10058185at2759"/>
<dbReference type="EMBL" id="AGUE01000055">
    <property type="protein sequence ID" value="EHL01345.1"/>
    <property type="molecule type" value="Genomic_DNA"/>
</dbReference>
<gene>
    <name evidence="4" type="ORF">M7I_2678</name>
</gene>
<sequence>MEDGAAADLPMQENDELVALVVGGCGQLGYGITKALLNDPAYTEVHVFSRNPTINLLPGAKYHAGSVTDREGVEKLICEVKPTIIFHCASPSYDSGNSKPKLFHDVNVQGTRNLLDSALKSTSTRAFVYTSSFTVHQQPFNFTEETGPLVNEASIGNADYYPAAKAAADPEERFYIQKMEPEPE</sequence>
<dbReference type="InParanoid" id="H0EJF2"/>
<dbReference type="PANTHER" id="PTHR43103">
    <property type="entry name" value="NUCLEOSIDE-DIPHOSPHATE-SUGAR EPIMERASE"/>
    <property type="match status" value="1"/>
</dbReference>
<evidence type="ECO:0000256" key="2">
    <source>
        <dbReference type="ARBA" id="ARBA00023277"/>
    </source>
</evidence>